<dbReference type="RefSeq" id="WP_106113208.1">
    <property type="nucleotide sequence ID" value="NZ_PVSR01000007.1"/>
</dbReference>
<reference evidence="1 2" key="1">
    <citation type="submission" date="2018-03" db="EMBL/GenBank/DDBJ databases">
        <title>Actinopolyspora mortivallis from Sahara, screening for active biomolecules.</title>
        <authorList>
            <person name="Selama O."/>
            <person name="Wellington E.M.H."/>
            <person name="Hacene H."/>
        </authorList>
    </citation>
    <scope>NUCLEOTIDE SEQUENCE [LARGE SCALE GENOMIC DNA]</scope>
    <source>
        <strain evidence="1 2">M5A</strain>
    </source>
</reference>
<proteinExistence type="predicted"/>
<keyword evidence="2" id="KW-1185">Reference proteome</keyword>
<sequence length="379" mass="41693">MSAPQRQSPGAVTEAGIEGITVRPPRASVIAPHVVESLDGCLDPNRVRTLLETGGYVRPMLPAVLVYRLRSGRHEQTGVVVEVSLEDYRNGRIRRHEATRPDRERRIAELTEASGAEQMPVMLTHPDLPALASSLRDTTRHTPDVGTLSSGGVEHSVWIRRDAELAELVQRELGTLSRVYIADGHHRMAVAERRSRTRQHRDTDTRSFTLAALFPGSEMRVLGYHRCLPEPPGLSTSEVLNVLAEHPTVARVEECPRHAPSNPAPGMVLLRLHDRCFRLWLDPSGSPDRSVRGTLDAVVLDEQLYPYVARLVDSAGSTASAEPSGTRCWCASRNAVCFVPRPPDVEQIMAVSDTGAVMPPKSTCFDPKTAPGLFVRELN</sequence>
<dbReference type="Proteomes" id="UP000239352">
    <property type="component" value="Unassembled WGS sequence"/>
</dbReference>
<accession>A0A2T0GY44</accession>
<dbReference type="STRING" id="1050202.GCA_000384035_01552"/>
<dbReference type="InterPro" id="IPR008323">
    <property type="entry name" value="UCP033563"/>
</dbReference>
<name>A0A2T0GY44_ACTMO</name>
<dbReference type="AlphaFoldDB" id="A0A2T0GY44"/>
<dbReference type="InParanoid" id="A0A2T0GY44"/>
<comment type="caution">
    <text evidence="1">The sequence shown here is derived from an EMBL/GenBank/DDBJ whole genome shotgun (WGS) entry which is preliminary data.</text>
</comment>
<evidence type="ECO:0000313" key="1">
    <source>
        <dbReference type="EMBL" id="PRW64028.1"/>
    </source>
</evidence>
<gene>
    <name evidence="1" type="ORF">CEP50_07495</name>
</gene>
<dbReference type="EMBL" id="PVSR01000007">
    <property type="protein sequence ID" value="PRW64028.1"/>
    <property type="molecule type" value="Genomic_DNA"/>
</dbReference>
<protein>
    <submittedName>
        <fullName evidence="1">DUF1015 domain-containing protein</fullName>
    </submittedName>
</protein>
<dbReference type="Pfam" id="PF06245">
    <property type="entry name" value="DUF1015"/>
    <property type="match status" value="1"/>
</dbReference>
<dbReference type="PANTHER" id="PTHR36454">
    <property type="entry name" value="LMO2823 PROTEIN"/>
    <property type="match status" value="1"/>
</dbReference>
<dbReference type="PANTHER" id="PTHR36454:SF1">
    <property type="entry name" value="DUF1015 DOMAIN-CONTAINING PROTEIN"/>
    <property type="match status" value="1"/>
</dbReference>
<organism evidence="1 2">
    <name type="scientific">Actinopolyspora mortivallis</name>
    <dbReference type="NCBI Taxonomy" id="33906"/>
    <lineage>
        <taxon>Bacteria</taxon>
        <taxon>Bacillati</taxon>
        <taxon>Actinomycetota</taxon>
        <taxon>Actinomycetes</taxon>
        <taxon>Actinopolysporales</taxon>
        <taxon>Actinopolysporaceae</taxon>
        <taxon>Actinopolyspora</taxon>
    </lineage>
</organism>
<evidence type="ECO:0000313" key="2">
    <source>
        <dbReference type="Proteomes" id="UP000239352"/>
    </source>
</evidence>